<dbReference type="InterPro" id="IPR020598">
    <property type="entry name" value="rRNA_Ade_methylase_Trfase_N"/>
</dbReference>
<evidence type="ECO:0000256" key="8">
    <source>
        <dbReference type="PROSITE-ProRule" id="PRU01026"/>
    </source>
</evidence>
<keyword evidence="5 7" id="KW-0949">S-adenosyl-L-methionine</keyword>
<dbReference type="GO" id="GO:0052908">
    <property type="term" value="F:16S rRNA (adenine(1518)-N(6)/adenine(1519)-N(6))-dimethyltransferase activity"/>
    <property type="evidence" value="ECO:0007669"/>
    <property type="project" value="UniProtKB-EC"/>
</dbReference>
<keyword evidence="6 7" id="KW-0694">RNA-binding</keyword>
<evidence type="ECO:0000256" key="5">
    <source>
        <dbReference type="ARBA" id="ARBA00022691"/>
    </source>
</evidence>
<dbReference type="Gene3D" id="1.10.8.100">
    <property type="entry name" value="Ribosomal RNA adenine dimethylase-like, domain 2"/>
    <property type="match status" value="1"/>
</dbReference>
<dbReference type="SMART" id="SM00650">
    <property type="entry name" value="rADc"/>
    <property type="match status" value="1"/>
</dbReference>
<evidence type="ECO:0000256" key="6">
    <source>
        <dbReference type="ARBA" id="ARBA00022884"/>
    </source>
</evidence>
<feature type="binding site" evidence="7 8">
    <location>
        <position position="38"/>
    </location>
    <ligand>
        <name>S-adenosyl-L-methionine</name>
        <dbReference type="ChEBI" id="CHEBI:59789"/>
    </ligand>
</feature>
<dbReference type="InterPro" id="IPR023165">
    <property type="entry name" value="rRNA_Ade_diMease-like_C"/>
</dbReference>
<dbReference type="GO" id="GO:0005737">
    <property type="term" value="C:cytoplasm"/>
    <property type="evidence" value="ECO:0007669"/>
    <property type="project" value="UniProtKB-SubCell"/>
</dbReference>
<keyword evidence="4 7" id="KW-0808">Transferase</keyword>
<evidence type="ECO:0000256" key="1">
    <source>
        <dbReference type="ARBA" id="ARBA00022490"/>
    </source>
</evidence>
<dbReference type="PANTHER" id="PTHR11727">
    <property type="entry name" value="DIMETHYLADENOSINE TRANSFERASE"/>
    <property type="match status" value="1"/>
</dbReference>
<dbReference type="InterPro" id="IPR020596">
    <property type="entry name" value="rRNA_Ade_Mease_Trfase_CS"/>
</dbReference>
<feature type="binding site" evidence="7 8">
    <location>
        <position position="59"/>
    </location>
    <ligand>
        <name>S-adenosyl-L-methionine</name>
        <dbReference type="ChEBI" id="CHEBI:59789"/>
    </ligand>
</feature>
<dbReference type="Pfam" id="PF00398">
    <property type="entry name" value="RrnaAD"/>
    <property type="match status" value="1"/>
</dbReference>
<comment type="subcellular location">
    <subcellularLocation>
        <location evidence="7">Cytoplasm</location>
    </subcellularLocation>
</comment>
<feature type="binding site" evidence="7 8">
    <location>
        <position position="11"/>
    </location>
    <ligand>
        <name>S-adenosyl-L-methionine</name>
        <dbReference type="ChEBI" id="CHEBI:59789"/>
    </ligand>
</feature>
<dbReference type="InterPro" id="IPR001737">
    <property type="entry name" value="KsgA/Erm"/>
</dbReference>
<dbReference type="InterPro" id="IPR029063">
    <property type="entry name" value="SAM-dependent_MTases_sf"/>
</dbReference>
<dbReference type="CDD" id="cd02440">
    <property type="entry name" value="AdoMet_MTases"/>
    <property type="match status" value="1"/>
</dbReference>
<comment type="function">
    <text evidence="7">Specifically dimethylates two adjacent adenosines (A1518 and A1519) in the loop of a conserved hairpin near the 3'-end of 16S rRNA in the 30S particle. May play a critical role in biogenesis of 30S subunits.</text>
</comment>
<evidence type="ECO:0000256" key="2">
    <source>
        <dbReference type="ARBA" id="ARBA00022552"/>
    </source>
</evidence>
<proteinExistence type="inferred from homology"/>
<reference evidence="10 11" key="1">
    <citation type="journal article" date="2016" name="Nat. Commun.">
        <title>Thousands of microbial genomes shed light on interconnected biogeochemical processes in an aquifer system.</title>
        <authorList>
            <person name="Anantharaman K."/>
            <person name="Brown C.T."/>
            <person name="Hug L.A."/>
            <person name="Sharon I."/>
            <person name="Castelle C.J."/>
            <person name="Probst A.J."/>
            <person name="Thomas B.C."/>
            <person name="Singh A."/>
            <person name="Wilkins M.J."/>
            <person name="Karaoz U."/>
            <person name="Brodie E.L."/>
            <person name="Williams K.H."/>
            <person name="Hubbard S.S."/>
            <person name="Banfield J.F."/>
        </authorList>
    </citation>
    <scope>NUCLEOTIDE SEQUENCE [LARGE SCALE GENOMIC DNA]</scope>
</reference>
<evidence type="ECO:0000256" key="7">
    <source>
        <dbReference type="HAMAP-Rule" id="MF_00607"/>
    </source>
</evidence>
<evidence type="ECO:0000259" key="9">
    <source>
        <dbReference type="SMART" id="SM00650"/>
    </source>
</evidence>
<dbReference type="NCBIfam" id="TIGR00755">
    <property type="entry name" value="ksgA"/>
    <property type="match status" value="1"/>
</dbReference>
<dbReference type="PROSITE" id="PS01131">
    <property type="entry name" value="RRNA_A_DIMETH"/>
    <property type="match status" value="1"/>
</dbReference>
<keyword evidence="1 7" id="KW-0963">Cytoplasm</keyword>
<dbReference type="PANTHER" id="PTHR11727:SF7">
    <property type="entry name" value="DIMETHYLADENOSINE TRANSFERASE-RELATED"/>
    <property type="match status" value="1"/>
</dbReference>
<protein>
    <recommendedName>
        <fullName evidence="7">Ribosomal RNA small subunit methyltransferase A</fullName>
        <ecNumber evidence="7">2.1.1.182</ecNumber>
    </recommendedName>
    <alternativeName>
        <fullName evidence="7">16S rRNA (adenine(1518)-N(6)/adenine(1519)-N(6))-dimethyltransferase</fullName>
    </alternativeName>
    <alternativeName>
        <fullName evidence="7">16S rRNA dimethyladenosine transferase</fullName>
    </alternativeName>
    <alternativeName>
        <fullName evidence="7">16S rRNA dimethylase</fullName>
    </alternativeName>
    <alternativeName>
        <fullName evidence="7">S-adenosylmethionine-6-N', N'-adenosyl(rRNA) dimethyltransferase</fullName>
    </alternativeName>
</protein>
<evidence type="ECO:0000256" key="3">
    <source>
        <dbReference type="ARBA" id="ARBA00022603"/>
    </source>
</evidence>
<comment type="catalytic activity">
    <reaction evidence="7">
        <text>adenosine(1518)/adenosine(1519) in 16S rRNA + 4 S-adenosyl-L-methionine = N(6)-dimethyladenosine(1518)/N(6)-dimethyladenosine(1519) in 16S rRNA + 4 S-adenosyl-L-homocysteine + 4 H(+)</text>
        <dbReference type="Rhea" id="RHEA:19609"/>
        <dbReference type="Rhea" id="RHEA-COMP:10232"/>
        <dbReference type="Rhea" id="RHEA-COMP:10233"/>
        <dbReference type="ChEBI" id="CHEBI:15378"/>
        <dbReference type="ChEBI" id="CHEBI:57856"/>
        <dbReference type="ChEBI" id="CHEBI:59789"/>
        <dbReference type="ChEBI" id="CHEBI:74411"/>
        <dbReference type="ChEBI" id="CHEBI:74493"/>
        <dbReference type="EC" id="2.1.1.182"/>
    </reaction>
</comment>
<gene>
    <name evidence="7" type="primary">rsmA</name>
    <name evidence="7" type="synonym">ksgA</name>
    <name evidence="10" type="ORF">A3I41_01365</name>
</gene>
<evidence type="ECO:0000256" key="4">
    <source>
        <dbReference type="ARBA" id="ARBA00022679"/>
    </source>
</evidence>
<feature type="domain" description="Ribosomal RNA adenine methylase transferase N-terminal" evidence="9">
    <location>
        <begin position="18"/>
        <end position="184"/>
    </location>
</feature>
<feature type="binding site" evidence="7 8">
    <location>
        <position position="82"/>
    </location>
    <ligand>
        <name>S-adenosyl-L-methionine</name>
        <dbReference type="ChEBI" id="CHEBI:59789"/>
    </ligand>
</feature>
<feature type="binding site" evidence="7 8">
    <location>
        <position position="13"/>
    </location>
    <ligand>
        <name>S-adenosyl-L-methionine</name>
        <dbReference type="ChEBI" id="CHEBI:59789"/>
    </ligand>
</feature>
<dbReference type="Gene3D" id="3.40.50.150">
    <property type="entry name" value="Vaccinia Virus protein VP39"/>
    <property type="match status" value="1"/>
</dbReference>
<evidence type="ECO:0000313" key="11">
    <source>
        <dbReference type="Proteomes" id="UP000176593"/>
    </source>
</evidence>
<organism evidence="10 11">
    <name type="scientific">Candidatus Uhrbacteria bacterium RIFCSPLOWO2_02_FULL_48_18</name>
    <dbReference type="NCBI Taxonomy" id="1802408"/>
    <lineage>
        <taxon>Bacteria</taxon>
        <taxon>Candidatus Uhriibacteriota</taxon>
    </lineage>
</organism>
<dbReference type="HAMAP" id="MF_00607">
    <property type="entry name" value="16SrRNA_methyltr_A"/>
    <property type="match status" value="1"/>
</dbReference>
<feature type="binding site" evidence="7 8">
    <location>
        <position position="101"/>
    </location>
    <ligand>
        <name>S-adenosyl-L-methionine</name>
        <dbReference type="ChEBI" id="CHEBI:59789"/>
    </ligand>
</feature>
<accession>A0A1F7V7B5</accession>
<evidence type="ECO:0000313" key="10">
    <source>
        <dbReference type="EMBL" id="OGL86380.1"/>
    </source>
</evidence>
<dbReference type="Proteomes" id="UP000176593">
    <property type="component" value="Unassembled WGS sequence"/>
</dbReference>
<dbReference type="SUPFAM" id="SSF53335">
    <property type="entry name" value="S-adenosyl-L-methionine-dependent methyltransferases"/>
    <property type="match status" value="1"/>
</dbReference>
<comment type="similarity">
    <text evidence="7">Belongs to the class I-like SAM-binding methyltransferase superfamily. rRNA adenine N(6)-methyltransferase family. RsmA subfamily.</text>
</comment>
<dbReference type="EMBL" id="MGEQ01000010">
    <property type="protein sequence ID" value="OGL86380.1"/>
    <property type="molecule type" value="Genomic_DNA"/>
</dbReference>
<dbReference type="PROSITE" id="PS51689">
    <property type="entry name" value="SAM_RNA_A_N6_MT"/>
    <property type="match status" value="1"/>
</dbReference>
<keyword evidence="3 7" id="KW-0489">Methyltransferase</keyword>
<dbReference type="GO" id="GO:0003723">
    <property type="term" value="F:RNA binding"/>
    <property type="evidence" value="ECO:0007669"/>
    <property type="project" value="UniProtKB-UniRule"/>
</dbReference>
<keyword evidence="2 7" id="KW-0698">rRNA processing</keyword>
<dbReference type="EC" id="2.1.1.182" evidence="7"/>
<sequence length="260" mass="29367">MPRAKKSYGQNFLIDQSVVDKILFAADLKKGESVLEIGPGTGLLTQALVGSKARVVAVELDHDLIEPLVKHFGDKIELIEGDILRLEKLPVEDRNFKLIANIPYNITSPIIEKFLTQSPRPTRMILMVQREVADRIVAKPPQMSLLSVVCRLYADCSRVVNVKAGSFRPIPKVDSAVVQFDLKQNSDPSAERIIALAKMGFVSRRKQLHHNLLPYLRVRKPEATSDDVKSYFIALELDPRVRAENLTIEQWTKLEQMMNT</sequence>
<name>A0A1F7V7B5_9BACT</name>
<dbReference type="InterPro" id="IPR011530">
    <property type="entry name" value="rRNA_adenine_dimethylase"/>
</dbReference>
<dbReference type="AlphaFoldDB" id="A0A1F7V7B5"/>
<comment type="caution">
    <text evidence="10">The sequence shown here is derived from an EMBL/GenBank/DDBJ whole genome shotgun (WGS) entry which is preliminary data.</text>
</comment>